<dbReference type="Proteomes" id="UP000269265">
    <property type="component" value="Unassembled WGS sequence"/>
</dbReference>
<protein>
    <recommendedName>
        <fullName evidence="2 7">DNA repair protein RecO</fullName>
    </recommendedName>
    <alternativeName>
        <fullName evidence="6 7">Recombination protein O</fullName>
    </alternativeName>
</protein>
<dbReference type="InterPro" id="IPR012340">
    <property type="entry name" value="NA-bd_OB-fold"/>
</dbReference>
<reference evidence="9 10" key="1">
    <citation type="submission" date="2018-12" db="EMBL/GenBank/DDBJ databases">
        <title>The whole draft genome of Aquabacterium sp. SJQ9.</title>
        <authorList>
            <person name="Sun L."/>
            <person name="Gao X."/>
            <person name="Chen W."/>
            <person name="Huang K."/>
        </authorList>
    </citation>
    <scope>NUCLEOTIDE SEQUENCE [LARGE SCALE GENOMIC DNA]</scope>
    <source>
        <strain evidence="9 10">SJQ9</strain>
    </source>
</reference>
<comment type="function">
    <text evidence="7">Involved in DNA repair and RecF pathway recombination.</text>
</comment>
<dbReference type="GO" id="GO:0043590">
    <property type="term" value="C:bacterial nucleoid"/>
    <property type="evidence" value="ECO:0007669"/>
    <property type="project" value="TreeGrafter"/>
</dbReference>
<keyword evidence="4 7" id="KW-0233">DNA recombination</keyword>
<name>A0A3R8S8S2_9BURK</name>
<dbReference type="SUPFAM" id="SSF57863">
    <property type="entry name" value="ArfGap/RecO-like zinc finger"/>
    <property type="match status" value="1"/>
</dbReference>
<gene>
    <name evidence="7" type="primary">recO</name>
    <name evidence="9" type="ORF">EIP75_12380</name>
</gene>
<evidence type="ECO:0000256" key="5">
    <source>
        <dbReference type="ARBA" id="ARBA00023204"/>
    </source>
</evidence>
<evidence type="ECO:0000256" key="6">
    <source>
        <dbReference type="ARBA" id="ARBA00033409"/>
    </source>
</evidence>
<evidence type="ECO:0000256" key="2">
    <source>
        <dbReference type="ARBA" id="ARBA00021310"/>
    </source>
</evidence>
<keyword evidence="10" id="KW-1185">Reference proteome</keyword>
<evidence type="ECO:0000256" key="3">
    <source>
        <dbReference type="ARBA" id="ARBA00022763"/>
    </source>
</evidence>
<feature type="domain" description="DNA replication/recombination mediator RecO N-terminal" evidence="8">
    <location>
        <begin position="5"/>
        <end position="79"/>
    </location>
</feature>
<dbReference type="GO" id="GO:0006310">
    <property type="term" value="P:DNA recombination"/>
    <property type="evidence" value="ECO:0007669"/>
    <property type="project" value="UniProtKB-UniRule"/>
</dbReference>
<dbReference type="InterPro" id="IPR037278">
    <property type="entry name" value="ARFGAP/RecO"/>
</dbReference>
<keyword evidence="3 7" id="KW-0227">DNA damage</keyword>
<dbReference type="InterPro" id="IPR022572">
    <property type="entry name" value="DNA_rep/recomb_RecO_N"/>
</dbReference>
<dbReference type="GO" id="GO:0006302">
    <property type="term" value="P:double-strand break repair"/>
    <property type="evidence" value="ECO:0007669"/>
    <property type="project" value="TreeGrafter"/>
</dbReference>
<dbReference type="OrthoDB" id="9804792at2"/>
<dbReference type="Pfam" id="PF11967">
    <property type="entry name" value="RecO_N"/>
    <property type="match status" value="1"/>
</dbReference>
<dbReference type="PANTHER" id="PTHR33991">
    <property type="entry name" value="DNA REPAIR PROTEIN RECO"/>
    <property type="match status" value="1"/>
</dbReference>
<evidence type="ECO:0000256" key="7">
    <source>
        <dbReference type="HAMAP-Rule" id="MF_00201"/>
    </source>
</evidence>
<dbReference type="Gene3D" id="2.40.50.140">
    <property type="entry name" value="Nucleic acid-binding proteins"/>
    <property type="match status" value="1"/>
</dbReference>
<evidence type="ECO:0000313" key="9">
    <source>
        <dbReference type="EMBL" id="RRS04162.1"/>
    </source>
</evidence>
<dbReference type="AlphaFoldDB" id="A0A3R8S8S2"/>
<evidence type="ECO:0000313" key="10">
    <source>
        <dbReference type="Proteomes" id="UP000269265"/>
    </source>
</evidence>
<dbReference type="HAMAP" id="MF_00201">
    <property type="entry name" value="RecO"/>
    <property type="match status" value="1"/>
</dbReference>
<dbReference type="RefSeq" id="WP_125243565.1">
    <property type="nucleotide sequence ID" value="NZ_RSED01000008.1"/>
</dbReference>
<evidence type="ECO:0000259" key="8">
    <source>
        <dbReference type="Pfam" id="PF11967"/>
    </source>
</evidence>
<accession>A0A3R8S8S2</accession>
<dbReference type="SUPFAM" id="SSF50249">
    <property type="entry name" value="Nucleic acid-binding proteins"/>
    <property type="match status" value="1"/>
</dbReference>
<evidence type="ECO:0000256" key="4">
    <source>
        <dbReference type="ARBA" id="ARBA00023172"/>
    </source>
</evidence>
<proteinExistence type="inferred from homology"/>
<keyword evidence="5 7" id="KW-0234">DNA repair</keyword>
<comment type="similarity">
    <text evidence="1 7">Belongs to the RecO family.</text>
</comment>
<dbReference type="InterPro" id="IPR003717">
    <property type="entry name" value="RecO"/>
</dbReference>
<dbReference type="PANTHER" id="PTHR33991:SF1">
    <property type="entry name" value="DNA REPAIR PROTEIN RECO"/>
    <property type="match status" value="1"/>
</dbReference>
<comment type="caution">
    <text evidence="9">The sequence shown here is derived from an EMBL/GenBank/DDBJ whole genome shotgun (WGS) entry which is preliminary data.</text>
</comment>
<evidence type="ECO:0000256" key="1">
    <source>
        <dbReference type="ARBA" id="ARBA00007452"/>
    </source>
</evidence>
<dbReference type="Gene3D" id="1.20.1440.120">
    <property type="entry name" value="Recombination protein O, C-terminal domain"/>
    <property type="match status" value="1"/>
</dbReference>
<sequence>MKVRAATAAFVLHSHDWSESSLILDLFTRAHGRVVAVAKGAKRPYSQLRPVLLPFQRLSVTFGAKQGQDVEVWLLRQAEWAGGPAWPGGAAMLPGFYANELLMRLLPRHDHLPRLFDAYAELLPALTLPGTLHAALRAFELMVLRQLGHLPDLSLHSASGGPVHDDVLYTLHPELGVAEAQGEDAALPGWLMRQLESVLGPAFDPDSDGLPEPLLQACSLGSSDLRTVLRGVLHYHVGPQPLRTRQLMMDLQQT</sequence>
<dbReference type="Pfam" id="PF02565">
    <property type="entry name" value="RecO_C"/>
    <property type="match status" value="1"/>
</dbReference>
<dbReference type="EMBL" id="RSED01000008">
    <property type="protein sequence ID" value="RRS04162.1"/>
    <property type="molecule type" value="Genomic_DNA"/>
</dbReference>
<organism evidence="9 10">
    <name type="scientific">Aquabacterium soli</name>
    <dbReference type="NCBI Taxonomy" id="2493092"/>
    <lineage>
        <taxon>Bacteria</taxon>
        <taxon>Pseudomonadati</taxon>
        <taxon>Pseudomonadota</taxon>
        <taxon>Betaproteobacteria</taxon>
        <taxon>Burkholderiales</taxon>
        <taxon>Aquabacterium</taxon>
    </lineage>
</organism>
<dbReference type="InterPro" id="IPR042242">
    <property type="entry name" value="RecO_C"/>
</dbReference>